<evidence type="ECO:0000313" key="9">
    <source>
        <dbReference type="EMBL" id="MCZ2723504.1"/>
    </source>
</evidence>
<dbReference type="Gene3D" id="3.30.70.2080">
    <property type="match status" value="1"/>
</dbReference>
<keyword evidence="5 7" id="KW-1133">Transmembrane helix</keyword>
<reference evidence="9" key="1">
    <citation type="submission" date="2022-12" db="EMBL/GenBank/DDBJ databases">
        <title>Marinomonas 15G1-11 sp. nov, isolated from marine algae.</title>
        <authorList>
            <person name="Butt M."/>
            <person name="Choi D.G."/>
            <person name="Kim J.M."/>
            <person name="Lee J.K."/>
            <person name="Baek J.H."/>
            <person name="Jeon C.O."/>
        </authorList>
    </citation>
    <scope>NUCLEOTIDE SEQUENCE</scope>
    <source>
        <strain evidence="9">15G1-11</strain>
    </source>
</reference>
<proteinExistence type="inferred from homology"/>
<evidence type="ECO:0000256" key="5">
    <source>
        <dbReference type="ARBA" id="ARBA00022989"/>
    </source>
</evidence>
<evidence type="ECO:0000256" key="6">
    <source>
        <dbReference type="ARBA" id="ARBA00023136"/>
    </source>
</evidence>
<dbReference type="Gene3D" id="1.20.1540.10">
    <property type="entry name" value="Rhomboid-like"/>
    <property type="match status" value="1"/>
</dbReference>
<evidence type="ECO:0000256" key="1">
    <source>
        <dbReference type="ARBA" id="ARBA00004141"/>
    </source>
</evidence>
<feature type="transmembrane region" description="Helical" evidence="7">
    <location>
        <begin position="208"/>
        <end position="229"/>
    </location>
</feature>
<dbReference type="EMBL" id="JAPUBN010000021">
    <property type="protein sequence ID" value="MCZ2723504.1"/>
    <property type="molecule type" value="Genomic_DNA"/>
</dbReference>
<feature type="transmembrane region" description="Helical" evidence="7">
    <location>
        <begin position="182"/>
        <end position="202"/>
    </location>
</feature>
<evidence type="ECO:0000256" key="3">
    <source>
        <dbReference type="ARBA" id="ARBA00022692"/>
    </source>
</evidence>
<gene>
    <name evidence="9" type="ORF">O1D97_18265</name>
</gene>
<dbReference type="InterPro" id="IPR035952">
    <property type="entry name" value="Rhomboid-like_sf"/>
</dbReference>
<dbReference type="EC" id="3.4.21.105" evidence="9"/>
<keyword evidence="3 7" id="KW-0812">Transmembrane</keyword>
<feature type="transmembrane region" description="Helical" evidence="7">
    <location>
        <begin position="268"/>
        <end position="288"/>
    </location>
</feature>
<evidence type="ECO:0000256" key="2">
    <source>
        <dbReference type="ARBA" id="ARBA00009045"/>
    </source>
</evidence>
<keyword evidence="10" id="KW-1185">Reference proteome</keyword>
<comment type="caution">
    <text evidence="9">The sequence shown here is derived from an EMBL/GenBank/DDBJ whole genome shotgun (WGS) entry which is preliminary data.</text>
</comment>
<evidence type="ECO:0000313" key="10">
    <source>
        <dbReference type="Proteomes" id="UP001149719"/>
    </source>
</evidence>
<feature type="transmembrane region" description="Helical" evidence="7">
    <location>
        <begin position="146"/>
        <end position="170"/>
    </location>
</feature>
<dbReference type="GO" id="GO:0008233">
    <property type="term" value="F:peptidase activity"/>
    <property type="evidence" value="ECO:0007669"/>
    <property type="project" value="UniProtKB-KW"/>
</dbReference>
<dbReference type="Pfam" id="PF01694">
    <property type="entry name" value="Rhomboid"/>
    <property type="match status" value="1"/>
</dbReference>
<name>A0ABT4JYL9_9GAMM</name>
<feature type="transmembrane region" description="Helical" evidence="7">
    <location>
        <begin position="236"/>
        <end position="256"/>
    </location>
</feature>
<dbReference type="InterPro" id="IPR038244">
    <property type="entry name" value="NRho_sf"/>
</dbReference>
<dbReference type="GO" id="GO:0006508">
    <property type="term" value="P:proteolysis"/>
    <property type="evidence" value="ECO:0007669"/>
    <property type="project" value="UniProtKB-KW"/>
</dbReference>
<dbReference type="InterPro" id="IPR022764">
    <property type="entry name" value="Peptidase_S54_rhomboid_dom"/>
</dbReference>
<organism evidence="9 10">
    <name type="scientific">Marinomonas phaeophyticola</name>
    <dbReference type="NCBI Taxonomy" id="3004091"/>
    <lineage>
        <taxon>Bacteria</taxon>
        <taxon>Pseudomonadati</taxon>
        <taxon>Pseudomonadota</taxon>
        <taxon>Gammaproteobacteria</taxon>
        <taxon>Oceanospirillales</taxon>
        <taxon>Oceanospirillaceae</taxon>
        <taxon>Marinomonas</taxon>
    </lineage>
</organism>
<evidence type="ECO:0000256" key="7">
    <source>
        <dbReference type="SAM" id="Phobius"/>
    </source>
</evidence>
<dbReference type="PANTHER" id="PTHR43731:SF14">
    <property type="entry name" value="PRESENILIN-ASSOCIATED RHOMBOID-LIKE PROTEIN, MITOCHONDRIAL"/>
    <property type="match status" value="1"/>
</dbReference>
<comment type="subcellular location">
    <subcellularLocation>
        <location evidence="1">Membrane</location>
        <topology evidence="1">Multi-pass membrane protein</topology>
    </subcellularLocation>
</comment>
<dbReference type="RefSeq" id="WP_269127627.1">
    <property type="nucleotide sequence ID" value="NZ_JAPUBN010000021.1"/>
</dbReference>
<feature type="domain" description="Peptidase S54 rhomboid" evidence="8">
    <location>
        <begin position="145"/>
        <end position="284"/>
    </location>
</feature>
<evidence type="ECO:0000256" key="4">
    <source>
        <dbReference type="ARBA" id="ARBA00022801"/>
    </source>
</evidence>
<keyword evidence="9" id="KW-0645">Protease</keyword>
<protein>
    <submittedName>
        <fullName evidence="9">Rhomboid family intramembrane serine protease</fullName>
        <ecNumber evidence="9">3.4.21.105</ecNumber>
    </submittedName>
</protein>
<evidence type="ECO:0000259" key="8">
    <source>
        <dbReference type="Pfam" id="PF01694"/>
    </source>
</evidence>
<dbReference type="InterPro" id="IPR050925">
    <property type="entry name" value="Rhomboid_protease_S54"/>
</dbReference>
<feature type="transmembrane region" description="Helical" evidence="7">
    <location>
        <begin position="93"/>
        <end position="126"/>
    </location>
</feature>
<keyword evidence="6 7" id="KW-0472">Membrane</keyword>
<keyword evidence="4 9" id="KW-0378">Hydrolase</keyword>
<accession>A0ABT4JYL9</accession>
<dbReference type="PANTHER" id="PTHR43731">
    <property type="entry name" value="RHOMBOID PROTEASE"/>
    <property type="match status" value="1"/>
</dbReference>
<sequence length="291" mass="33012">MFLAYRFLEHQSPEALSKMLWQHKIGHQITFNQGVHELWVVDKAYATEVHRLIAIYEGHAPQEEVVINSSHAKQKNAVLNKNTLYLACKQYPVTLFLIAITLLVSLITQLGTSYASLGWFTITPIIVENNLLYSMPLSSMWDTHAYWRLLTPAFVHFSMMHLVFNLLWVWEIGRKIEKLVGAFVWLIGVLIMAVASNTFQYWDVQSPLFGGLSGVVYGCIGFAWLMPYIDSKWPRLISKGLMMFFLIWLGIGYTDLPSSLGLGNMANTAHLVGLVSGLVCALVYGLLIKRR</sequence>
<comment type="similarity">
    <text evidence="2">Belongs to the peptidase S54 family.</text>
</comment>
<dbReference type="Proteomes" id="UP001149719">
    <property type="component" value="Unassembled WGS sequence"/>
</dbReference>
<dbReference type="SUPFAM" id="SSF144091">
    <property type="entry name" value="Rhomboid-like"/>
    <property type="match status" value="1"/>
</dbReference>